<evidence type="ECO:0000313" key="3">
    <source>
        <dbReference type="EMBL" id="MBA2780822.1"/>
    </source>
</evidence>
<name>A0A7V9W4G7_9GAMM</name>
<dbReference type="GO" id="GO:0032259">
    <property type="term" value="P:methylation"/>
    <property type="evidence" value="ECO:0007669"/>
    <property type="project" value="UniProtKB-KW"/>
</dbReference>
<accession>A0A7V9W4G7</accession>
<dbReference type="InterPro" id="IPR041698">
    <property type="entry name" value="Methyltransf_25"/>
</dbReference>
<dbReference type="EMBL" id="JACEFT010000034">
    <property type="protein sequence ID" value="MBA2780822.1"/>
    <property type="molecule type" value="Genomic_DNA"/>
</dbReference>
<dbReference type="Proteomes" id="UP000518091">
    <property type="component" value="Unassembled WGS sequence"/>
</dbReference>
<dbReference type="AlphaFoldDB" id="A0A7V9W4G7"/>
<comment type="caution">
    <text evidence="3">The sequence shown here is derived from an EMBL/GenBank/DDBJ whole genome shotgun (WGS) entry which is preliminary data.</text>
</comment>
<evidence type="ECO:0000313" key="6">
    <source>
        <dbReference type="Proteomes" id="UP000814353"/>
    </source>
</evidence>
<feature type="domain" description="Methyltransferase" evidence="2">
    <location>
        <begin position="46"/>
        <end position="141"/>
    </location>
</feature>
<proteinExistence type="predicted"/>
<reference evidence="4 6" key="1">
    <citation type="submission" date="2020-05" db="EMBL/GenBank/DDBJ databases">
        <title>Comparative genomic analysis of denitrifying bacteria from Halomonas genus.</title>
        <authorList>
            <person name="Wang L."/>
            <person name="Shao Z."/>
        </authorList>
    </citation>
    <scope>NUCLEOTIDE SEQUENCE [LARGE SCALE GENOMIC DNA]</scope>
    <source>
        <strain evidence="4 6">DSM 17331</strain>
    </source>
</reference>
<protein>
    <submittedName>
        <fullName evidence="3">Class I SAM-dependent methyltransferase</fullName>
    </submittedName>
</protein>
<reference evidence="3 5" key="2">
    <citation type="submission" date="2020-07" db="EMBL/GenBank/DDBJ databases">
        <title>Identification of Halomonas strains.</title>
        <authorList>
            <person name="Xiao Z."/>
            <person name="Shen J."/>
        </authorList>
    </citation>
    <scope>NUCLEOTIDE SEQUENCE [LARGE SCALE GENOMIC DNA]</scope>
    <source>
        <strain evidence="3 5">DSM 17331</strain>
    </source>
</reference>
<evidence type="ECO:0000313" key="4">
    <source>
        <dbReference type="EMBL" id="MCG6661730.1"/>
    </source>
</evidence>
<dbReference type="RefSeq" id="WP_181516646.1">
    <property type="nucleotide sequence ID" value="NZ_JABFUB010000005.1"/>
</dbReference>
<dbReference type="PANTHER" id="PTHR43861">
    <property type="entry name" value="TRANS-ACONITATE 2-METHYLTRANSFERASE-RELATED"/>
    <property type="match status" value="1"/>
</dbReference>
<evidence type="ECO:0000313" key="5">
    <source>
        <dbReference type="Proteomes" id="UP000518091"/>
    </source>
</evidence>
<evidence type="ECO:0000259" key="2">
    <source>
        <dbReference type="Pfam" id="PF13649"/>
    </source>
</evidence>
<dbReference type="SUPFAM" id="SSF53335">
    <property type="entry name" value="S-adenosyl-L-methionine-dependent methyltransferases"/>
    <property type="match status" value="1"/>
</dbReference>
<keyword evidence="1 3" id="KW-0808">Transferase</keyword>
<dbReference type="CDD" id="cd02440">
    <property type="entry name" value="AdoMet_MTases"/>
    <property type="match status" value="1"/>
</dbReference>
<dbReference type="Pfam" id="PF13649">
    <property type="entry name" value="Methyltransf_25"/>
    <property type="match status" value="1"/>
</dbReference>
<evidence type="ECO:0000256" key="1">
    <source>
        <dbReference type="ARBA" id="ARBA00022679"/>
    </source>
</evidence>
<gene>
    <name evidence="3" type="ORF">H1D44_18190</name>
    <name evidence="4" type="ORF">HOP48_09220</name>
</gene>
<sequence>MSQPSPRFWEIFFEVFDALPRQGPGNRECAAKALAMCQELPAAARVLDLGCGAGGQTLQLAELLPTASITAVDTHAPGIARLQAEFAARGLAHRASAIVGDMAEPESLPTGFDLIWSEGALYSVGLQTALSACHDLLRPGGYLAFTDAVWCRENPPAQVKASFDLDYPGMGRREDDLSAISAAGFDVVGHFTLPDEAWWDDFYTPMEARIEALRPRYVEDAEATATLDRIAEEPAMHRRYSDYYAYEFFVARRPLEHR</sequence>
<dbReference type="GO" id="GO:0008168">
    <property type="term" value="F:methyltransferase activity"/>
    <property type="evidence" value="ECO:0007669"/>
    <property type="project" value="UniProtKB-KW"/>
</dbReference>
<dbReference type="EMBL" id="JABFUB010000005">
    <property type="protein sequence ID" value="MCG6661730.1"/>
    <property type="molecule type" value="Genomic_DNA"/>
</dbReference>
<dbReference type="InterPro" id="IPR029063">
    <property type="entry name" value="SAM-dependent_MTases_sf"/>
</dbReference>
<keyword evidence="6" id="KW-1185">Reference proteome</keyword>
<keyword evidence="3" id="KW-0489">Methyltransferase</keyword>
<dbReference type="Proteomes" id="UP000814353">
    <property type="component" value="Unassembled WGS sequence"/>
</dbReference>
<dbReference type="Gene3D" id="3.40.50.150">
    <property type="entry name" value="Vaccinia Virus protein VP39"/>
    <property type="match status" value="1"/>
</dbReference>
<organism evidence="3 5">
    <name type="scientific">Billgrantia kenyensis</name>
    <dbReference type="NCBI Taxonomy" id="321266"/>
    <lineage>
        <taxon>Bacteria</taxon>
        <taxon>Pseudomonadati</taxon>
        <taxon>Pseudomonadota</taxon>
        <taxon>Gammaproteobacteria</taxon>
        <taxon>Oceanospirillales</taxon>
        <taxon>Halomonadaceae</taxon>
        <taxon>Billgrantia</taxon>
    </lineage>
</organism>